<evidence type="ECO:0000256" key="1">
    <source>
        <dbReference type="ARBA" id="ARBA00000085"/>
    </source>
</evidence>
<dbReference type="PANTHER" id="PTHR45339">
    <property type="entry name" value="HYBRID SIGNAL TRANSDUCTION HISTIDINE KINASE J"/>
    <property type="match status" value="1"/>
</dbReference>
<dbReference type="InterPro" id="IPR011006">
    <property type="entry name" value="CheY-like_superfamily"/>
</dbReference>
<dbReference type="PRINTS" id="PR00344">
    <property type="entry name" value="BCTRLSENSOR"/>
</dbReference>
<evidence type="ECO:0000313" key="9">
    <source>
        <dbReference type="EMBL" id="MFD2903292.1"/>
    </source>
</evidence>
<dbReference type="Proteomes" id="UP001597509">
    <property type="component" value="Unassembled WGS sequence"/>
</dbReference>
<evidence type="ECO:0000313" key="10">
    <source>
        <dbReference type="Proteomes" id="UP001597509"/>
    </source>
</evidence>
<feature type="modified residue" description="4-aspartylphosphate" evidence="5">
    <location>
        <position position="55"/>
    </location>
</feature>
<comment type="caution">
    <text evidence="9">The sequence shown here is derived from an EMBL/GenBank/DDBJ whole genome shotgun (WGS) entry which is preliminary data.</text>
</comment>
<dbReference type="InterPro" id="IPR004358">
    <property type="entry name" value="Sig_transdc_His_kin-like_C"/>
</dbReference>
<evidence type="ECO:0000259" key="7">
    <source>
        <dbReference type="PROSITE" id="PS50109"/>
    </source>
</evidence>
<accession>A0ABW5YSD4</accession>
<keyword evidence="10" id="KW-1185">Reference proteome</keyword>
<keyword evidence="4" id="KW-0902">Two-component regulatory system</keyword>
<dbReference type="Pfam" id="PF02518">
    <property type="entry name" value="HATPase_c"/>
    <property type="match status" value="1"/>
</dbReference>
<gene>
    <name evidence="9" type="ORF">ACFS6I_05115</name>
</gene>
<feature type="modified residue" description="4-aspartylphosphate" evidence="5">
    <location>
        <position position="460"/>
    </location>
</feature>
<dbReference type="PANTHER" id="PTHR45339:SF1">
    <property type="entry name" value="HYBRID SIGNAL TRANSDUCTION HISTIDINE KINASE J"/>
    <property type="match status" value="1"/>
</dbReference>
<reference evidence="10" key="1">
    <citation type="journal article" date="2019" name="Int. J. Syst. Evol. Microbiol.">
        <title>The Global Catalogue of Microorganisms (GCM) 10K type strain sequencing project: providing services to taxonomists for standard genome sequencing and annotation.</title>
        <authorList>
            <consortium name="The Broad Institute Genomics Platform"/>
            <consortium name="The Broad Institute Genome Sequencing Center for Infectious Disease"/>
            <person name="Wu L."/>
            <person name="Ma J."/>
        </authorList>
    </citation>
    <scope>NUCLEOTIDE SEQUENCE [LARGE SCALE GENOMIC DNA]</scope>
    <source>
        <strain evidence="10">KCTC 22209</strain>
    </source>
</reference>
<proteinExistence type="predicted"/>
<dbReference type="InterPro" id="IPR003661">
    <property type="entry name" value="HisK_dim/P_dom"/>
</dbReference>
<evidence type="ECO:0000256" key="2">
    <source>
        <dbReference type="ARBA" id="ARBA00012438"/>
    </source>
</evidence>
<dbReference type="InterPro" id="IPR036890">
    <property type="entry name" value="HATPase_C_sf"/>
</dbReference>
<evidence type="ECO:0000256" key="4">
    <source>
        <dbReference type="ARBA" id="ARBA00023012"/>
    </source>
</evidence>
<dbReference type="PROSITE" id="PS50110">
    <property type="entry name" value="RESPONSE_REGULATORY"/>
    <property type="match status" value="2"/>
</dbReference>
<dbReference type="CDD" id="cd17546">
    <property type="entry name" value="REC_hyHK_CKI1_RcsC-like"/>
    <property type="match status" value="1"/>
</dbReference>
<dbReference type="EC" id="2.7.13.3" evidence="2"/>
<evidence type="ECO:0000256" key="5">
    <source>
        <dbReference type="PROSITE-ProRule" id="PRU00169"/>
    </source>
</evidence>
<feature type="domain" description="Response regulatory" evidence="8">
    <location>
        <begin position="5"/>
        <end position="123"/>
    </location>
</feature>
<organism evidence="9 10">
    <name type="scientific">Sphingobacterium anhuiense</name>
    <dbReference type="NCBI Taxonomy" id="493780"/>
    <lineage>
        <taxon>Bacteria</taxon>
        <taxon>Pseudomonadati</taxon>
        <taxon>Bacteroidota</taxon>
        <taxon>Sphingobacteriia</taxon>
        <taxon>Sphingobacteriales</taxon>
        <taxon>Sphingobacteriaceae</taxon>
        <taxon>Sphingobacterium</taxon>
    </lineage>
</organism>
<dbReference type="Gene3D" id="3.40.50.2300">
    <property type="match status" value="2"/>
</dbReference>
<dbReference type="InterPro" id="IPR005467">
    <property type="entry name" value="His_kinase_dom"/>
</dbReference>
<dbReference type="Gene3D" id="3.30.565.10">
    <property type="entry name" value="Histidine kinase-like ATPase, C-terminal domain"/>
    <property type="match status" value="1"/>
</dbReference>
<feature type="domain" description="Histidine kinase" evidence="7">
    <location>
        <begin position="166"/>
        <end position="387"/>
    </location>
</feature>
<dbReference type="CDD" id="cd16922">
    <property type="entry name" value="HATPase_EvgS-ArcB-TorS-like"/>
    <property type="match status" value="1"/>
</dbReference>
<feature type="domain" description="Response regulatory" evidence="8">
    <location>
        <begin position="411"/>
        <end position="529"/>
    </location>
</feature>
<evidence type="ECO:0000256" key="3">
    <source>
        <dbReference type="ARBA" id="ARBA00022553"/>
    </source>
</evidence>
<dbReference type="InterPro" id="IPR001789">
    <property type="entry name" value="Sig_transdc_resp-reg_receiver"/>
</dbReference>
<dbReference type="SUPFAM" id="SSF52172">
    <property type="entry name" value="CheY-like"/>
    <property type="match status" value="2"/>
</dbReference>
<comment type="catalytic activity">
    <reaction evidence="1">
        <text>ATP + protein L-histidine = ADP + protein N-phospho-L-histidine.</text>
        <dbReference type="EC" id="2.7.13.3"/>
    </reaction>
</comment>
<dbReference type="PROSITE" id="PS50109">
    <property type="entry name" value="HIS_KIN"/>
    <property type="match status" value="1"/>
</dbReference>
<dbReference type="Pfam" id="PF00512">
    <property type="entry name" value="HisKA"/>
    <property type="match status" value="1"/>
</dbReference>
<dbReference type="EMBL" id="JBHUPE010000003">
    <property type="protein sequence ID" value="MFD2903292.1"/>
    <property type="molecule type" value="Genomic_DNA"/>
</dbReference>
<dbReference type="Pfam" id="PF00072">
    <property type="entry name" value="Response_reg"/>
    <property type="match status" value="2"/>
</dbReference>
<dbReference type="SUPFAM" id="SSF55874">
    <property type="entry name" value="ATPase domain of HSP90 chaperone/DNA topoisomerase II/histidine kinase"/>
    <property type="match status" value="1"/>
</dbReference>
<keyword evidence="3 5" id="KW-0597">Phosphoprotein</keyword>
<evidence type="ECO:0000259" key="8">
    <source>
        <dbReference type="PROSITE" id="PS50110"/>
    </source>
</evidence>
<evidence type="ECO:0000256" key="6">
    <source>
        <dbReference type="SAM" id="Coils"/>
    </source>
</evidence>
<feature type="coiled-coil region" evidence="6">
    <location>
        <begin position="125"/>
        <end position="159"/>
    </location>
</feature>
<sequence>MKNINLLIVDDKIENLISLTALLNDIAGINIISSQDPNEALRICYKQNIDIALVDVQMPDINGFEFVELIKHNPKTSHIIAIMVTAISKEEKYLIQGLNSGAVDYLYKPLSPEITIAKVKSFIQQVQTQNEIKEKNQALENSKEELIRAKEEAELARKSKETFLANMSHEIRTPINGVMGIAQMLKNSPLSLEQQDWVNKLNSASLNLLNIVNDILDLSKFDSGMMKLEIEPTSVHDITDDLKNLFVHKAIHQGLNFSIFIDEKIDSFFLADPLRLKQILTNFISNSFKFTAEGSITLNINLIDSNVSKLHLQFQVTDTGIGIPEHSLEKIFFAFEQGEDGITKKFGGTGLGLAIVKKLSILLGGKVTAVSTYGKGSEFTFDCWFDRTTAVTKSKPEKILYSELKSFDNLKILVAEDNELNSFMLANILRTWNCEIKTANNGKVALEKVESEDFDIIFMDSHMPIMSGFETIRRIRQHDNPAISNILIISISASVLEAEQQEALDAGANNVIGKPFDPNHLHEMIEKMLRKKYN</sequence>
<protein>
    <recommendedName>
        <fullName evidence="2">histidine kinase</fullName>
        <ecNumber evidence="2">2.7.13.3</ecNumber>
    </recommendedName>
</protein>
<dbReference type="RefSeq" id="WP_380918602.1">
    <property type="nucleotide sequence ID" value="NZ_JBHUPE010000003.1"/>
</dbReference>
<name>A0ABW5YSD4_9SPHI</name>
<dbReference type="SMART" id="SM00387">
    <property type="entry name" value="HATPase_c"/>
    <property type="match status" value="1"/>
</dbReference>
<dbReference type="InterPro" id="IPR003594">
    <property type="entry name" value="HATPase_dom"/>
</dbReference>
<dbReference type="CDD" id="cd00082">
    <property type="entry name" value="HisKA"/>
    <property type="match status" value="1"/>
</dbReference>
<dbReference type="SMART" id="SM00448">
    <property type="entry name" value="REC"/>
    <property type="match status" value="2"/>
</dbReference>
<dbReference type="Gene3D" id="1.10.287.130">
    <property type="match status" value="1"/>
</dbReference>
<keyword evidence="6" id="KW-0175">Coiled coil</keyword>
<dbReference type="SMART" id="SM00388">
    <property type="entry name" value="HisKA"/>
    <property type="match status" value="1"/>
</dbReference>